<gene>
    <name evidence="2" type="ORF">GCM10009114_02850</name>
</gene>
<feature type="transmembrane region" description="Helical" evidence="1">
    <location>
        <begin position="32"/>
        <end position="51"/>
    </location>
</feature>
<keyword evidence="1" id="KW-1133">Transmembrane helix</keyword>
<dbReference type="Proteomes" id="UP001500359">
    <property type="component" value="Unassembled WGS sequence"/>
</dbReference>
<evidence type="ECO:0000313" key="2">
    <source>
        <dbReference type="EMBL" id="GAA0852553.1"/>
    </source>
</evidence>
<name>A0ABP3WM98_9ALTE</name>
<reference evidence="3" key="1">
    <citation type="journal article" date="2019" name="Int. J. Syst. Evol. Microbiol.">
        <title>The Global Catalogue of Microorganisms (GCM) 10K type strain sequencing project: providing services to taxonomists for standard genome sequencing and annotation.</title>
        <authorList>
            <consortium name="The Broad Institute Genomics Platform"/>
            <consortium name="The Broad Institute Genome Sequencing Center for Infectious Disease"/>
            <person name="Wu L."/>
            <person name="Ma J."/>
        </authorList>
    </citation>
    <scope>NUCLEOTIDE SEQUENCE [LARGE SCALE GENOMIC DNA]</scope>
    <source>
        <strain evidence="3">JCM 15896</strain>
    </source>
</reference>
<keyword evidence="1" id="KW-0812">Transmembrane</keyword>
<comment type="caution">
    <text evidence="2">The sequence shown here is derived from an EMBL/GenBank/DDBJ whole genome shotgun (WGS) entry which is preliminary data.</text>
</comment>
<evidence type="ECO:0000313" key="3">
    <source>
        <dbReference type="Proteomes" id="UP001500359"/>
    </source>
</evidence>
<proteinExistence type="predicted"/>
<keyword evidence="3" id="KW-1185">Reference proteome</keyword>
<dbReference type="RefSeq" id="WP_343855872.1">
    <property type="nucleotide sequence ID" value="NZ_BAAAFD010000001.1"/>
</dbReference>
<evidence type="ECO:0000256" key="1">
    <source>
        <dbReference type="SAM" id="Phobius"/>
    </source>
</evidence>
<dbReference type="EMBL" id="BAAAFD010000001">
    <property type="protein sequence ID" value="GAA0852553.1"/>
    <property type="molecule type" value="Genomic_DNA"/>
</dbReference>
<sequence>MNELIVFLLVILVLTAISAGFHYWIHKRIWAILIPTIVVPFITPLIDYFVYDEIDPFTLDAVINAFIMMLIISYLVSIPFHSFRTRKRQD</sequence>
<feature type="transmembrane region" description="Helical" evidence="1">
    <location>
        <begin position="6"/>
        <end position="25"/>
    </location>
</feature>
<feature type="transmembrane region" description="Helical" evidence="1">
    <location>
        <begin position="57"/>
        <end position="80"/>
    </location>
</feature>
<protein>
    <submittedName>
        <fullName evidence="2">Uncharacterized protein</fullName>
    </submittedName>
</protein>
<organism evidence="2 3">
    <name type="scientific">Aliiglaciecola litoralis</name>
    <dbReference type="NCBI Taxonomy" id="582857"/>
    <lineage>
        <taxon>Bacteria</taxon>
        <taxon>Pseudomonadati</taxon>
        <taxon>Pseudomonadota</taxon>
        <taxon>Gammaproteobacteria</taxon>
        <taxon>Alteromonadales</taxon>
        <taxon>Alteromonadaceae</taxon>
        <taxon>Aliiglaciecola</taxon>
    </lineage>
</organism>
<keyword evidence="1" id="KW-0472">Membrane</keyword>
<accession>A0ABP3WM98</accession>